<feature type="region of interest" description="Disordered" evidence="1">
    <location>
        <begin position="1"/>
        <end position="21"/>
    </location>
</feature>
<evidence type="ECO:0000313" key="2">
    <source>
        <dbReference type="EMBL" id="KAG7085526.1"/>
    </source>
</evidence>
<gene>
    <name evidence="2" type="ORF">E1B28_003085</name>
</gene>
<evidence type="ECO:0000313" key="3">
    <source>
        <dbReference type="Proteomes" id="UP001049176"/>
    </source>
</evidence>
<dbReference type="RefSeq" id="XP_043001997.1">
    <property type="nucleotide sequence ID" value="XM_043160042.1"/>
</dbReference>
<feature type="compositionally biased region" description="Low complexity" evidence="1">
    <location>
        <begin position="266"/>
        <end position="291"/>
    </location>
</feature>
<dbReference type="GeneID" id="66072161"/>
<dbReference type="Proteomes" id="UP001049176">
    <property type="component" value="Chromosome 11"/>
</dbReference>
<comment type="caution">
    <text evidence="2">The sequence shown here is derived from an EMBL/GenBank/DDBJ whole genome shotgun (WGS) entry which is preliminary data.</text>
</comment>
<dbReference type="KEGG" id="more:E1B28_003085"/>
<accession>A0A9P7RK73</accession>
<dbReference type="AlphaFoldDB" id="A0A9P7RK73"/>
<evidence type="ECO:0000256" key="1">
    <source>
        <dbReference type="SAM" id="MobiDB-lite"/>
    </source>
</evidence>
<sequence length="335" mass="36123">MYSTRSFERTLTDAGGPPNTAPRLIPRLLNVSASHILFISPPRSDTLPRFEKMSFSLPLQALANFQLVISVPGEHPVPPTFELKPLPHNALTSDTPMFPTSLQVRARETGQGLTFELTGDHSFNGQFMSPLPTPPESHLGSPSQTLLQSMGLENDYFGADLSGSFPAWSHFNDLPDDTHASALLCSSLSTETVDLATRTLPVSDFILNHHLPFPDPPFNNLPTGKPFPTKDNTASPDDFTSPFTFPTYSPLSHNLLTPIDSGTPNPTEFPETPLPSPESSNSPSPRSSTAPGTGGPARPTRSLKQLNQVGHVLSHADSQAVNECSQATTHAKLTC</sequence>
<feature type="region of interest" description="Disordered" evidence="1">
    <location>
        <begin position="217"/>
        <end position="302"/>
    </location>
</feature>
<name>A0A9P7RK73_9AGAR</name>
<reference evidence="2" key="1">
    <citation type="journal article" date="2021" name="Genome Biol. Evol.">
        <title>The assembled and annotated genome of the fairy-ring fungus Marasmius oreades.</title>
        <authorList>
            <person name="Hiltunen M."/>
            <person name="Ament-Velasquez S.L."/>
            <person name="Johannesson H."/>
        </authorList>
    </citation>
    <scope>NUCLEOTIDE SEQUENCE</scope>
    <source>
        <strain evidence="2">03SP1</strain>
    </source>
</reference>
<protein>
    <submittedName>
        <fullName evidence="2">Uncharacterized protein</fullName>
    </submittedName>
</protein>
<feature type="compositionally biased region" description="Basic and acidic residues" evidence="1">
    <location>
        <begin position="1"/>
        <end position="11"/>
    </location>
</feature>
<dbReference type="EMBL" id="CM032191">
    <property type="protein sequence ID" value="KAG7085526.1"/>
    <property type="molecule type" value="Genomic_DNA"/>
</dbReference>
<organism evidence="2 3">
    <name type="scientific">Marasmius oreades</name>
    <name type="common">fairy-ring Marasmius</name>
    <dbReference type="NCBI Taxonomy" id="181124"/>
    <lineage>
        <taxon>Eukaryota</taxon>
        <taxon>Fungi</taxon>
        <taxon>Dikarya</taxon>
        <taxon>Basidiomycota</taxon>
        <taxon>Agaricomycotina</taxon>
        <taxon>Agaricomycetes</taxon>
        <taxon>Agaricomycetidae</taxon>
        <taxon>Agaricales</taxon>
        <taxon>Marasmiineae</taxon>
        <taxon>Marasmiaceae</taxon>
        <taxon>Marasmius</taxon>
    </lineage>
</organism>
<feature type="compositionally biased region" description="Polar residues" evidence="1">
    <location>
        <begin position="241"/>
        <end position="265"/>
    </location>
</feature>
<proteinExistence type="predicted"/>
<keyword evidence="3" id="KW-1185">Reference proteome</keyword>
<dbReference type="OrthoDB" id="3031166at2759"/>